<dbReference type="InterPro" id="IPR055166">
    <property type="entry name" value="Transc_reg_Sar_Rot_HTH"/>
</dbReference>
<dbReference type="Proteomes" id="UP000254047">
    <property type="component" value="Unassembled WGS sequence"/>
</dbReference>
<dbReference type="InterPro" id="IPR010166">
    <property type="entry name" value="SarA/Rot_dom"/>
</dbReference>
<keyword evidence="3" id="KW-0804">Transcription</keyword>
<organism evidence="5 6">
    <name type="scientific">Staphylococcus petrasii</name>
    <dbReference type="NCBI Taxonomy" id="1276936"/>
    <lineage>
        <taxon>Bacteria</taxon>
        <taxon>Bacillati</taxon>
        <taxon>Bacillota</taxon>
        <taxon>Bacilli</taxon>
        <taxon>Bacillales</taxon>
        <taxon>Staphylococcaceae</taxon>
        <taxon>Staphylococcus</taxon>
    </lineage>
</organism>
<dbReference type="OrthoDB" id="288929at2"/>
<protein>
    <submittedName>
        <fullName evidence="5">Repressor of toxins Rot</fullName>
    </submittedName>
</protein>
<dbReference type="InterPro" id="IPR036388">
    <property type="entry name" value="WH-like_DNA-bd_sf"/>
</dbReference>
<feature type="domain" description="Transcriptional regulator SarA/SarZ/Rot-like helix-turn-helix" evidence="4">
    <location>
        <begin position="31"/>
        <end position="114"/>
    </location>
</feature>
<evidence type="ECO:0000313" key="5">
    <source>
        <dbReference type="EMBL" id="SUM43928.1"/>
    </source>
</evidence>
<evidence type="ECO:0000259" key="4">
    <source>
        <dbReference type="Pfam" id="PF22381"/>
    </source>
</evidence>
<dbReference type="GO" id="GO:0003677">
    <property type="term" value="F:DNA binding"/>
    <property type="evidence" value="ECO:0007669"/>
    <property type="project" value="UniProtKB-KW"/>
</dbReference>
<evidence type="ECO:0000256" key="1">
    <source>
        <dbReference type="ARBA" id="ARBA00023015"/>
    </source>
</evidence>
<reference evidence="5 6" key="1">
    <citation type="submission" date="2018-06" db="EMBL/GenBank/DDBJ databases">
        <authorList>
            <consortium name="Pathogen Informatics"/>
            <person name="Doyle S."/>
        </authorList>
    </citation>
    <scope>NUCLEOTIDE SEQUENCE [LARGE SCALE GENOMIC DNA]</scope>
    <source>
        <strain evidence="5 6">NCTC13830</strain>
    </source>
</reference>
<dbReference type="InterPro" id="IPR036390">
    <property type="entry name" value="WH_DNA-bd_sf"/>
</dbReference>
<dbReference type="SUPFAM" id="SSF46785">
    <property type="entry name" value="Winged helix' DNA-binding domain"/>
    <property type="match status" value="1"/>
</dbReference>
<keyword evidence="1" id="KW-0805">Transcription regulation</keyword>
<accession>A0A380G103</accession>
<keyword evidence="2" id="KW-0238">DNA-binding</keyword>
<dbReference type="Pfam" id="PF22381">
    <property type="entry name" value="Staph_reg_Sar_Rot"/>
    <property type="match status" value="1"/>
</dbReference>
<dbReference type="GO" id="GO:0006355">
    <property type="term" value="P:regulation of DNA-templated transcription"/>
    <property type="evidence" value="ECO:0007669"/>
    <property type="project" value="InterPro"/>
</dbReference>
<dbReference type="Gene3D" id="1.10.10.10">
    <property type="entry name" value="Winged helix-like DNA-binding domain superfamily/Winged helix DNA-binding domain"/>
    <property type="match status" value="1"/>
</dbReference>
<proteinExistence type="predicted"/>
<name>A0A380G103_9STAP</name>
<evidence type="ECO:0000256" key="3">
    <source>
        <dbReference type="ARBA" id="ARBA00023163"/>
    </source>
</evidence>
<gene>
    <name evidence="5" type="primary">rot</name>
    <name evidence="5" type="ORF">NCTC13830_01313</name>
</gene>
<evidence type="ECO:0000256" key="2">
    <source>
        <dbReference type="ARBA" id="ARBA00023125"/>
    </source>
</evidence>
<sequence>MKEGAALTNQANENVTMILQLEDLCKEINSVFKTIYENYDLTKEEVLILLTLWDKGPMTLKEMDSYVSIKAYKRTRTYNNLVHSEWIYKELPLDDERTVIIHFNENKKADKDELLDFITNNIKKRYQLFEESLKSLMEV</sequence>
<evidence type="ECO:0000313" key="6">
    <source>
        <dbReference type="Proteomes" id="UP000254047"/>
    </source>
</evidence>
<dbReference type="NCBIfam" id="TIGR01889">
    <property type="entry name" value="Staph_reg_Sar"/>
    <property type="match status" value="1"/>
</dbReference>
<dbReference type="AlphaFoldDB" id="A0A380G103"/>
<dbReference type="EMBL" id="UHDO01000001">
    <property type="protein sequence ID" value="SUM43928.1"/>
    <property type="molecule type" value="Genomic_DNA"/>
</dbReference>